<keyword evidence="2" id="KW-0472">Membrane</keyword>
<dbReference type="Pfam" id="PF11162">
    <property type="entry name" value="DUF2946"/>
    <property type="match status" value="1"/>
</dbReference>
<evidence type="ECO:0000313" key="4">
    <source>
        <dbReference type="Proteomes" id="UP000403266"/>
    </source>
</evidence>
<accession>A0A5N7MSZ6</accession>
<dbReference type="Proteomes" id="UP000403266">
    <property type="component" value="Unassembled WGS sequence"/>
</dbReference>
<evidence type="ECO:0000256" key="2">
    <source>
        <dbReference type="SAM" id="Phobius"/>
    </source>
</evidence>
<feature type="transmembrane region" description="Helical" evidence="2">
    <location>
        <begin position="90"/>
        <end position="109"/>
    </location>
</feature>
<feature type="region of interest" description="Disordered" evidence="1">
    <location>
        <begin position="41"/>
        <end position="64"/>
    </location>
</feature>
<keyword evidence="2" id="KW-1133">Transmembrane helix</keyword>
<evidence type="ECO:0000313" key="3">
    <source>
        <dbReference type="EMBL" id="MPR29599.1"/>
    </source>
</evidence>
<keyword evidence="2" id="KW-0812">Transmembrane</keyword>
<dbReference type="EMBL" id="VOSK01000248">
    <property type="protein sequence ID" value="MPR29599.1"/>
    <property type="molecule type" value="Genomic_DNA"/>
</dbReference>
<sequence length="130" mass="13212">MRCASTGQGQVSRAIALAAILALVLQGHLVGFGASLGPGNHDGHHAGSAQAHEHHHAPAAPVPADSTHHPAGCCILGSILGVAVAPPPSFIAFAPPALTLALAFILAGWEFVTRRLWCLPIGARAPPRPV</sequence>
<name>A0A5N7MSZ6_9HYPH</name>
<dbReference type="RefSeq" id="WP_152716491.1">
    <property type="nucleotide sequence ID" value="NZ_VOSJ01000258.1"/>
</dbReference>
<dbReference type="InterPro" id="IPR021333">
    <property type="entry name" value="DUF2946"/>
</dbReference>
<gene>
    <name evidence="3" type="ORF">FS320_32070</name>
</gene>
<dbReference type="AlphaFoldDB" id="A0A5N7MSZ6"/>
<protein>
    <recommendedName>
        <fullName evidence="5">DUF2946 domain-containing protein</fullName>
    </recommendedName>
</protein>
<proteinExistence type="predicted"/>
<reference evidence="3 4" key="1">
    <citation type="journal article" date="2019" name="Syst. Appl. Microbiol.">
        <title>Microvirga tunisiensis sp. nov., a root nodule symbiotic bacterium isolated from Lupinus micranthus and L. luteus grown in Northern Tunisia.</title>
        <authorList>
            <person name="Msaddak A."/>
            <person name="Rejili M."/>
            <person name="Duran D."/>
            <person name="Mars M."/>
            <person name="Palacios J.M."/>
            <person name="Ruiz-Argueso T."/>
            <person name="Rey L."/>
            <person name="Imperial J."/>
        </authorList>
    </citation>
    <scope>NUCLEOTIDE SEQUENCE [LARGE SCALE GENOMIC DNA]</scope>
    <source>
        <strain evidence="3 4">Lmie10</strain>
    </source>
</reference>
<keyword evidence="4" id="KW-1185">Reference proteome</keyword>
<evidence type="ECO:0008006" key="5">
    <source>
        <dbReference type="Google" id="ProtNLM"/>
    </source>
</evidence>
<comment type="caution">
    <text evidence="3">The sequence shown here is derived from an EMBL/GenBank/DDBJ whole genome shotgun (WGS) entry which is preliminary data.</text>
</comment>
<evidence type="ECO:0000256" key="1">
    <source>
        <dbReference type="SAM" id="MobiDB-lite"/>
    </source>
</evidence>
<organism evidence="3 4">
    <name type="scientific">Microvirga tunisiensis</name>
    <dbReference type="NCBI Taxonomy" id="2108360"/>
    <lineage>
        <taxon>Bacteria</taxon>
        <taxon>Pseudomonadati</taxon>
        <taxon>Pseudomonadota</taxon>
        <taxon>Alphaproteobacteria</taxon>
        <taxon>Hyphomicrobiales</taxon>
        <taxon>Methylobacteriaceae</taxon>
        <taxon>Microvirga</taxon>
    </lineage>
</organism>